<feature type="compositionally biased region" description="Pro residues" evidence="1">
    <location>
        <begin position="205"/>
        <end position="217"/>
    </location>
</feature>
<dbReference type="Pfam" id="PF00403">
    <property type="entry name" value="HMA"/>
    <property type="match status" value="2"/>
</dbReference>
<dbReference type="CDD" id="cd00371">
    <property type="entry name" value="HMA"/>
    <property type="match status" value="2"/>
</dbReference>
<keyword evidence="4" id="KW-1185">Reference proteome</keyword>
<evidence type="ECO:0000259" key="2">
    <source>
        <dbReference type="PROSITE" id="PS50846"/>
    </source>
</evidence>
<feature type="domain" description="HMA" evidence="2">
    <location>
        <begin position="47"/>
        <end position="110"/>
    </location>
</feature>
<dbReference type="GO" id="GO:0046872">
    <property type="term" value="F:metal ion binding"/>
    <property type="evidence" value="ECO:0007669"/>
    <property type="project" value="InterPro"/>
</dbReference>
<evidence type="ECO:0000313" key="3">
    <source>
        <dbReference type="EMBL" id="KAJ6791255.1"/>
    </source>
</evidence>
<sequence length="363" mass="39672">MGEAKQEETKADAKPAEEKKEEKAEEKKEEAAKAEEKKEEAAKPSPPQPIVLSMDLHCVGCAKKIERCIMRCKGVEEVETDMNQNKVTVKGMADPQALCARIQKKTMRTAKVLSPLPPPEAVAADSAASSEVAAQVSGMTTVELQVNMHCEACAQQLQRKILKMKGVQTAETDLSSGKVKVTGTMTAERLVVDIYRRTGKLASVIPPPPPPPPPPPTPKEEEKKEEGEKKAEAEKPPEEEKKEEKGGGGEEEKKKEEEKAAEQPKDGDKAGEAKEGEKGGGEEAKKEAEPAGPAFVGPPEDMMMKRMMYWNNGYFGEEEMAKRMIMAPAAPPPWMHTPVYFIQPPPPPPQFFSDENPNACCIS</sequence>
<gene>
    <name evidence="3" type="ORF">M6B38_243875</name>
</gene>
<evidence type="ECO:0000313" key="4">
    <source>
        <dbReference type="Proteomes" id="UP001140949"/>
    </source>
</evidence>
<accession>A0AAX6DHP2</accession>
<dbReference type="Gene3D" id="3.30.70.100">
    <property type="match status" value="2"/>
</dbReference>
<reference evidence="3" key="1">
    <citation type="journal article" date="2023" name="GigaByte">
        <title>Genome assembly of the bearded iris, Iris pallida Lam.</title>
        <authorList>
            <person name="Bruccoleri R.E."/>
            <person name="Oakeley E.J."/>
            <person name="Faust A.M.E."/>
            <person name="Altorfer M."/>
            <person name="Dessus-Babus S."/>
            <person name="Burckhardt D."/>
            <person name="Oertli M."/>
            <person name="Naumann U."/>
            <person name="Petersen F."/>
            <person name="Wong J."/>
        </authorList>
    </citation>
    <scope>NUCLEOTIDE SEQUENCE</scope>
    <source>
        <strain evidence="3">GSM-AAB239-AS_SAM_17_03QT</strain>
    </source>
</reference>
<organism evidence="3 4">
    <name type="scientific">Iris pallida</name>
    <name type="common">Sweet iris</name>
    <dbReference type="NCBI Taxonomy" id="29817"/>
    <lineage>
        <taxon>Eukaryota</taxon>
        <taxon>Viridiplantae</taxon>
        <taxon>Streptophyta</taxon>
        <taxon>Embryophyta</taxon>
        <taxon>Tracheophyta</taxon>
        <taxon>Spermatophyta</taxon>
        <taxon>Magnoliopsida</taxon>
        <taxon>Liliopsida</taxon>
        <taxon>Asparagales</taxon>
        <taxon>Iridaceae</taxon>
        <taxon>Iridoideae</taxon>
        <taxon>Irideae</taxon>
        <taxon>Iris</taxon>
    </lineage>
</organism>
<name>A0AAX6DHP2_IRIPA</name>
<evidence type="ECO:0000256" key="1">
    <source>
        <dbReference type="SAM" id="MobiDB-lite"/>
    </source>
</evidence>
<dbReference type="InterPro" id="IPR006121">
    <property type="entry name" value="HMA_dom"/>
</dbReference>
<dbReference type="AlphaFoldDB" id="A0AAX6DHP2"/>
<dbReference type="EMBL" id="JANAVB010044420">
    <property type="protein sequence ID" value="KAJ6791255.1"/>
    <property type="molecule type" value="Genomic_DNA"/>
</dbReference>
<feature type="region of interest" description="Disordered" evidence="1">
    <location>
        <begin position="1"/>
        <end position="49"/>
    </location>
</feature>
<feature type="compositionally biased region" description="Basic and acidic residues" evidence="1">
    <location>
        <begin position="218"/>
        <end position="289"/>
    </location>
</feature>
<comment type="caution">
    <text evidence="3">The sequence shown here is derived from an EMBL/GenBank/DDBJ whole genome shotgun (WGS) entry which is preliminary data.</text>
</comment>
<dbReference type="InterPro" id="IPR044258">
    <property type="entry name" value="HIPP09-like"/>
</dbReference>
<dbReference type="InterPro" id="IPR036163">
    <property type="entry name" value="HMA_dom_sf"/>
</dbReference>
<protein>
    <submittedName>
        <fullName evidence="3">Heavy metal-associated isoprenylated plant protein 9-like</fullName>
    </submittedName>
</protein>
<dbReference type="SUPFAM" id="SSF55008">
    <property type="entry name" value="HMA, heavy metal-associated domain"/>
    <property type="match status" value="2"/>
</dbReference>
<feature type="compositionally biased region" description="Basic and acidic residues" evidence="1">
    <location>
        <begin position="1"/>
        <end position="42"/>
    </location>
</feature>
<feature type="domain" description="HMA" evidence="2">
    <location>
        <begin position="139"/>
        <end position="203"/>
    </location>
</feature>
<dbReference type="PANTHER" id="PTHR47066">
    <property type="entry name" value="HEAVY METAL-ASSOCIATED ISOPRENYLATED PLANT PROTEIN 9"/>
    <property type="match status" value="1"/>
</dbReference>
<feature type="region of interest" description="Disordered" evidence="1">
    <location>
        <begin position="201"/>
        <end position="298"/>
    </location>
</feature>
<dbReference type="PROSITE" id="PS50846">
    <property type="entry name" value="HMA_2"/>
    <property type="match status" value="2"/>
</dbReference>
<proteinExistence type="predicted"/>
<reference evidence="3" key="2">
    <citation type="submission" date="2023-04" db="EMBL/GenBank/DDBJ databases">
        <authorList>
            <person name="Bruccoleri R.E."/>
            <person name="Oakeley E.J."/>
            <person name="Faust A.-M."/>
            <person name="Dessus-Babus S."/>
            <person name="Altorfer M."/>
            <person name="Burckhardt D."/>
            <person name="Oertli M."/>
            <person name="Naumann U."/>
            <person name="Petersen F."/>
            <person name="Wong J."/>
        </authorList>
    </citation>
    <scope>NUCLEOTIDE SEQUENCE</scope>
    <source>
        <strain evidence="3">GSM-AAB239-AS_SAM_17_03QT</strain>
        <tissue evidence="3">Leaf</tissue>
    </source>
</reference>
<dbReference type="Proteomes" id="UP001140949">
    <property type="component" value="Unassembled WGS sequence"/>
</dbReference>
<dbReference type="PANTHER" id="PTHR47066:SF1">
    <property type="entry name" value="HEAVY METAL-ASSOCIATED ISOPRENYLATED PLANT PROTEIN 9"/>
    <property type="match status" value="1"/>
</dbReference>